<feature type="region of interest" description="Disordered" evidence="1">
    <location>
        <begin position="330"/>
        <end position="377"/>
    </location>
</feature>
<proteinExistence type="predicted"/>
<evidence type="ECO:0000313" key="4">
    <source>
        <dbReference type="Proteomes" id="UP000324907"/>
    </source>
</evidence>
<organism evidence="3 5">
    <name type="scientific">Cafeteria roenbergensis</name>
    <name type="common">Marine flagellate</name>
    <dbReference type="NCBI Taxonomy" id="33653"/>
    <lineage>
        <taxon>Eukaryota</taxon>
        <taxon>Sar</taxon>
        <taxon>Stramenopiles</taxon>
        <taxon>Bigyra</taxon>
        <taxon>Opalozoa</taxon>
        <taxon>Bicosoecida</taxon>
        <taxon>Cafeteriaceae</taxon>
        <taxon>Cafeteria</taxon>
    </lineage>
</organism>
<evidence type="ECO:0000313" key="5">
    <source>
        <dbReference type="Proteomes" id="UP000325113"/>
    </source>
</evidence>
<dbReference type="Proteomes" id="UP000324907">
    <property type="component" value="Unassembled WGS sequence"/>
</dbReference>
<reference evidence="4 5" key="1">
    <citation type="submission" date="2019-07" db="EMBL/GenBank/DDBJ databases">
        <title>Genomes of Cafeteria roenbergensis.</title>
        <authorList>
            <person name="Fischer M.G."/>
            <person name="Hackl T."/>
            <person name="Roman M."/>
        </authorList>
    </citation>
    <scope>NUCLEOTIDE SEQUENCE [LARGE SCALE GENOMIC DNA]</scope>
    <source>
        <strain evidence="3 5">Cflag</strain>
        <strain evidence="2 4">RCC970-E3</strain>
    </source>
</reference>
<feature type="compositionally biased region" description="Basic and acidic residues" evidence="1">
    <location>
        <begin position="19"/>
        <end position="31"/>
    </location>
</feature>
<evidence type="ECO:0000256" key="1">
    <source>
        <dbReference type="SAM" id="MobiDB-lite"/>
    </source>
</evidence>
<sequence length="446" mass="44445">MEESKASEEPFGIDAGEFDSEREAKAAAKAAAKEAKAAEKAAQRRSKELAKERRSAFKSWARGLKAKDPAELAVALRACNHRAFMVDGGGVEALVRALGAKSAAASGAAIAALASFLQPPARAACLPLGPDRALAPPRLRQDALRVLRAAEEAGKWVGMEVLVARFADADAAVASAALRAWAALWQGIAGMPADHPERLSLLAGLLAGGDAVQAAADVVVDFAADRAHEARMAACGLEVTGGGATPGSDGAAKNPPPAVPSPGLAAEALELVSAVTGECLAGSAAPRARWLTERAGGAVRDAALAVAVAGARRQAEVAAREKVLARARRDGVAVSDAAAATPGRPADRPSAVLSPGEKDGGAEADDDDAELGATGEHPSHADLAADAYLAGPVALGAAASSTIGSLSQWPAGDSEDGAPAGGAGLAEATDKGGDDVPADAGIALAR</sequence>
<comment type="caution">
    <text evidence="3">The sequence shown here is derived from an EMBL/GenBank/DDBJ whole genome shotgun (WGS) entry which is preliminary data.</text>
</comment>
<dbReference type="EMBL" id="VLTL01000133">
    <property type="protein sequence ID" value="KAA0159258.1"/>
    <property type="molecule type" value="Genomic_DNA"/>
</dbReference>
<name>A0A5A8DHK3_CAFRO</name>
<dbReference type="Proteomes" id="UP000325113">
    <property type="component" value="Unassembled WGS sequence"/>
</dbReference>
<gene>
    <name evidence="2" type="ORF">FNF28_05933</name>
    <name evidence="3" type="ORF">FNF31_02275</name>
</gene>
<accession>A0A5A8DHK3</accession>
<feature type="region of interest" description="Disordered" evidence="1">
    <location>
        <begin position="404"/>
        <end position="446"/>
    </location>
</feature>
<evidence type="ECO:0000313" key="2">
    <source>
        <dbReference type="EMBL" id="KAA0159258.1"/>
    </source>
</evidence>
<dbReference type="AlphaFoldDB" id="A0A5A8DHK3"/>
<dbReference type="EMBL" id="VLTM01000016">
    <property type="protein sequence ID" value="KAA0164738.1"/>
    <property type="molecule type" value="Genomic_DNA"/>
</dbReference>
<feature type="region of interest" description="Disordered" evidence="1">
    <location>
        <begin position="1"/>
        <end position="31"/>
    </location>
</feature>
<evidence type="ECO:0000313" key="3">
    <source>
        <dbReference type="EMBL" id="KAA0164738.1"/>
    </source>
</evidence>
<protein>
    <submittedName>
        <fullName evidence="3">Uncharacterized protein</fullName>
    </submittedName>
</protein>